<protein>
    <submittedName>
        <fullName evidence="1">Uncharacterized protein</fullName>
    </submittedName>
</protein>
<organism evidence="1 2">
    <name type="scientific">Azorhizobium oxalatiphilum</name>
    <dbReference type="NCBI Taxonomy" id="980631"/>
    <lineage>
        <taxon>Bacteria</taxon>
        <taxon>Pseudomonadati</taxon>
        <taxon>Pseudomonadota</taxon>
        <taxon>Alphaproteobacteria</taxon>
        <taxon>Hyphomicrobiales</taxon>
        <taxon>Xanthobacteraceae</taxon>
        <taxon>Azorhizobium</taxon>
    </lineage>
</organism>
<reference evidence="1" key="1">
    <citation type="journal article" date="2014" name="Int. J. Syst. Evol. Microbiol.">
        <title>Complete genome sequence of Corynebacterium casei LMG S-19264T (=DSM 44701T), isolated from a smear-ripened cheese.</title>
        <authorList>
            <consortium name="US DOE Joint Genome Institute (JGI-PGF)"/>
            <person name="Walter F."/>
            <person name="Albersmeier A."/>
            <person name="Kalinowski J."/>
            <person name="Ruckert C."/>
        </authorList>
    </citation>
    <scope>NUCLEOTIDE SEQUENCE</scope>
    <source>
        <strain evidence="1">CCM 7897</strain>
    </source>
</reference>
<gene>
    <name evidence="1" type="ORF">GCM10007301_03250</name>
</gene>
<evidence type="ECO:0000313" key="1">
    <source>
        <dbReference type="EMBL" id="GGF47213.1"/>
    </source>
</evidence>
<accession>A0A917BKS9</accession>
<evidence type="ECO:0000313" key="2">
    <source>
        <dbReference type="Proteomes" id="UP000606044"/>
    </source>
</evidence>
<dbReference type="Proteomes" id="UP000606044">
    <property type="component" value="Unassembled WGS sequence"/>
</dbReference>
<reference evidence="1" key="2">
    <citation type="submission" date="2020-09" db="EMBL/GenBank/DDBJ databases">
        <authorList>
            <person name="Sun Q."/>
            <person name="Sedlacek I."/>
        </authorList>
    </citation>
    <scope>NUCLEOTIDE SEQUENCE</scope>
    <source>
        <strain evidence="1">CCM 7897</strain>
    </source>
</reference>
<dbReference type="AlphaFoldDB" id="A0A917BKS9"/>
<keyword evidence="2" id="KW-1185">Reference proteome</keyword>
<comment type="caution">
    <text evidence="1">The sequence shown here is derived from an EMBL/GenBank/DDBJ whole genome shotgun (WGS) entry which is preliminary data.</text>
</comment>
<dbReference type="EMBL" id="BMCT01000001">
    <property type="protein sequence ID" value="GGF47213.1"/>
    <property type="molecule type" value="Genomic_DNA"/>
</dbReference>
<sequence length="429" mass="48370">MDFVVGLWSVATPAGDFTASAMQQRISDLERALTAFRSHVNRQKLPSAQKIKGIFVAPEYYLAQVNAMSVSNSRVVERTISVPDRNSAVGRIAQISKTFPEILIIPGTIAWKKTFARAEDDYKLTDRRKRALDHMGYFFDLDSQQELPGMRAGTLSHKGVDLFRPSATDRTHMIAGSTEINTTVGKKTFHHRGKVLYYMRNTAYVFLDGQNVYSYHKSGDYYESVNTSETVFIPSRKPPVKVLPVREAQEMSFGFEICLDHNIGMLQRHLKEQGIPAPDFHIISSATVTNDTNKMCMRNGGYVLHASSYMGNTGVFANRRGLKTEVEEDTFTYACGYPLRIWTISVARTAFLADVKDALDTYEKKSWWKSAESKDALAKLRQLLDSDDEAGLKRHLDWYLGKSQIQPDGSKGRVPSGKKLHTELSTLHY</sequence>
<dbReference type="InterPro" id="IPR036526">
    <property type="entry name" value="C-N_Hydrolase_sf"/>
</dbReference>
<dbReference type="SUPFAM" id="SSF56317">
    <property type="entry name" value="Carbon-nitrogen hydrolase"/>
    <property type="match status" value="1"/>
</dbReference>
<dbReference type="RefSeq" id="WP_188574776.1">
    <property type="nucleotide sequence ID" value="NZ_BMCT01000001.1"/>
</dbReference>
<dbReference type="Gene3D" id="3.60.110.10">
    <property type="entry name" value="Carbon-nitrogen hydrolase"/>
    <property type="match status" value="1"/>
</dbReference>
<name>A0A917BKS9_9HYPH</name>
<proteinExistence type="predicted"/>